<evidence type="ECO:0000313" key="2">
    <source>
        <dbReference type="Proteomes" id="UP000321412"/>
    </source>
</evidence>
<dbReference type="Proteomes" id="UP000321412">
    <property type="component" value="Unassembled WGS sequence"/>
</dbReference>
<organism evidence="1 2">
    <name type="scientific">Lujinxingia vulgaris</name>
    <dbReference type="NCBI Taxonomy" id="2600176"/>
    <lineage>
        <taxon>Bacteria</taxon>
        <taxon>Deltaproteobacteria</taxon>
        <taxon>Bradymonadales</taxon>
        <taxon>Lujinxingiaceae</taxon>
        <taxon>Lujinxingia</taxon>
    </lineage>
</organism>
<protein>
    <submittedName>
        <fullName evidence="1">Uncharacterized protein</fullName>
    </submittedName>
</protein>
<comment type="caution">
    <text evidence="1">The sequence shown here is derived from an EMBL/GenBank/DDBJ whole genome shotgun (WGS) entry which is preliminary data.</text>
</comment>
<dbReference type="EMBL" id="VOSM01000019">
    <property type="protein sequence ID" value="TXD33726.1"/>
    <property type="molecule type" value="Genomic_DNA"/>
</dbReference>
<reference evidence="1 2" key="1">
    <citation type="submission" date="2019-08" db="EMBL/GenBank/DDBJ databases">
        <title>Bradymonadales sp. TMQ4.</title>
        <authorList>
            <person name="Liang Q."/>
        </authorList>
    </citation>
    <scope>NUCLEOTIDE SEQUENCE [LARGE SCALE GENOMIC DNA]</scope>
    <source>
        <strain evidence="1 2">TMQ4</strain>
    </source>
</reference>
<feature type="non-terminal residue" evidence="1">
    <location>
        <position position="94"/>
    </location>
</feature>
<keyword evidence="2" id="KW-1185">Reference proteome</keyword>
<evidence type="ECO:0000313" key="1">
    <source>
        <dbReference type="EMBL" id="TXD33726.1"/>
    </source>
</evidence>
<gene>
    <name evidence="1" type="ORF">FRC98_20185</name>
</gene>
<proteinExistence type="predicted"/>
<accession>A0A5C6WWC0</accession>
<dbReference type="RefSeq" id="WP_146983379.1">
    <property type="nucleotide sequence ID" value="NZ_VOSM01000019.1"/>
</dbReference>
<dbReference type="AlphaFoldDB" id="A0A5C6WWC0"/>
<sequence>MRIVSQNEFFQSYALPPSRLGWAARRAREGIEKVQPAPPAPIVDCNGELIELTERYAERHRAWQAARSSKADPELALSDNKLDTSFSNFVSRAR</sequence>
<name>A0A5C6WWC0_9DELT</name>